<dbReference type="Proteomes" id="UP000664534">
    <property type="component" value="Unassembled WGS sequence"/>
</dbReference>
<keyword evidence="1" id="KW-0175">Coiled coil</keyword>
<comment type="caution">
    <text evidence="2">The sequence shown here is derived from an EMBL/GenBank/DDBJ whole genome shotgun (WGS) entry which is preliminary data.</text>
</comment>
<protein>
    <submittedName>
        <fullName evidence="2">Uncharacterized protein</fullName>
    </submittedName>
</protein>
<keyword evidence="3" id="KW-1185">Reference proteome</keyword>
<evidence type="ECO:0000313" key="2">
    <source>
        <dbReference type="EMBL" id="CAF9927211.1"/>
    </source>
</evidence>
<evidence type="ECO:0000313" key="3">
    <source>
        <dbReference type="Proteomes" id="UP000664534"/>
    </source>
</evidence>
<gene>
    <name evidence="2" type="ORF">IMSHALPRED_007163</name>
</gene>
<dbReference type="EMBL" id="CAJPDT010000045">
    <property type="protein sequence ID" value="CAF9927211.1"/>
    <property type="molecule type" value="Genomic_DNA"/>
</dbReference>
<name>A0A8H3FM93_9LECA</name>
<accession>A0A8H3FM93</accession>
<dbReference type="OrthoDB" id="5379339at2759"/>
<sequence length="352" mass="39743">MDDVYNMELLQQSLIDASERENRLLLALTAAREETEEFKRRAIVSKMRYQELDEALEVEEANTHAERLARQDAEEQIRQHRSDVLKAEKNEDIANKQCNAAEAEILQLQRRLSTERSATVAANILSGQLREDSQLAELDGLEAYKQLHAANEKVCILREELEIATDRISMLERQGREIECQRVDEAEMVFSATTYELENLTDPSKDSDNIGANHNRPGFAKAVVARFGDNGMVHTDQQLRIVPEGGEYPGSKYQQEQPLWTDRGIEDTSDVKATLSTVDDQTMMATEMPALPKPAILRPALAPMTACQVEGFKASGSILPAPRVPLRTPPRKWSLKFRAMTLTLLFQKLGRH</sequence>
<reference evidence="2" key="1">
    <citation type="submission" date="2021-03" db="EMBL/GenBank/DDBJ databases">
        <authorList>
            <person name="Tagirdzhanova G."/>
        </authorList>
    </citation>
    <scope>NUCLEOTIDE SEQUENCE</scope>
</reference>
<proteinExistence type="predicted"/>
<organism evidence="2 3">
    <name type="scientific">Imshaugia aleurites</name>
    <dbReference type="NCBI Taxonomy" id="172621"/>
    <lineage>
        <taxon>Eukaryota</taxon>
        <taxon>Fungi</taxon>
        <taxon>Dikarya</taxon>
        <taxon>Ascomycota</taxon>
        <taxon>Pezizomycotina</taxon>
        <taxon>Lecanoromycetes</taxon>
        <taxon>OSLEUM clade</taxon>
        <taxon>Lecanoromycetidae</taxon>
        <taxon>Lecanorales</taxon>
        <taxon>Lecanorineae</taxon>
        <taxon>Parmeliaceae</taxon>
        <taxon>Imshaugia</taxon>
    </lineage>
</organism>
<evidence type="ECO:0000256" key="1">
    <source>
        <dbReference type="SAM" id="Coils"/>
    </source>
</evidence>
<dbReference type="AlphaFoldDB" id="A0A8H3FM93"/>
<feature type="coiled-coil region" evidence="1">
    <location>
        <begin position="70"/>
        <end position="118"/>
    </location>
</feature>